<dbReference type="InterPro" id="IPR011890">
    <property type="entry name" value="SMC_prok"/>
</dbReference>
<evidence type="ECO:0000256" key="7">
    <source>
        <dbReference type="HAMAP-Rule" id="MF_01894"/>
    </source>
</evidence>
<dbReference type="Pfam" id="PF02463">
    <property type="entry name" value="SMC_N"/>
    <property type="match status" value="1"/>
</dbReference>
<dbReference type="GO" id="GO:0005524">
    <property type="term" value="F:ATP binding"/>
    <property type="evidence" value="ECO:0007669"/>
    <property type="project" value="UniProtKB-UniRule"/>
</dbReference>
<keyword evidence="4 7" id="KW-0067">ATP-binding</keyword>
<comment type="similarity">
    <text evidence="7">Belongs to the SMC family.</text>
</comment>
<dbReference type="CDD" id="cd03278">
    <property type="entry name" value="ABC_SMC_barmotin"/>
    <property type="match status" value="1"/>
</dbReference>
<evidence type="ECO:0000259" key="9">
    <source>
        <dbReference type="Pfam" id="PF02463"/>
    </source>
</evidence>
<sequence length="1153" mass="126855">MQFQRLKLSGFKSFVDASEFRIDPGLTGIVGPNGCGKSNLLEALRWVMGATSAKAMRGMGMDDVIFAGSDKRPSRNWAEVTLTIDNADRLAPQPFTDQPVLEVARRIDRGAGSTYKVNGKEVRARDVQLLFADASTGANSPALVRQGQISELIAAKPQNRRRVLEEAGGVSGLHTRRHEAELRLRAAETNLSRLDDISRELDQALSRLKREARQADKYKKISAEIRALQKAILHAKWLEALSAFQTATGEMQTLSRNVEDTTRAAAVAQTEALKAAEIIPPLREEEAVAATVMHRLNIEKERLDLEEKQVKNEIERLKADLHRQQSDHARELDLSGDGQNQIERLTAALDKVKQEISEAPAREPELEAAVATAETARQAADQTIERLAAELAALTERQRLEAARLREAESRFERAQSQVKTARSEKSNLGTFDYEAITTLEQAVTASQRTLDEARNTSETLEAGRAPLVEAEASARKTVREAEDKLGRLTAEARGLSQILLGSNSKDKAPVLDSVRADKGYELALAAALGEDLNLRLSSRHSTDALAFWVEDFTAQNTINWPIGVSPLSQFIKAPTALTARLNAVGVVAQSDGDSLQALLPTGARLVSVEGDLWRWDGVIVRAKAPKPAAVRLSQRTRLEDLETEIDALKPELTALQAVLTTAATVQKTHEDNVRNARLKIPELERALRGQQIKLDELQKAQARFDARNLALSETLTRLEEATIEASEALETVRAEQSAPQDQTELNNALNTARQDAEVKRQLVTAARSALDEEKRNRAAREGRERNISRDLSEWARRHSESKARIERLQKDQHATAEALSKATDAPAAFEDKRISLLDSLETAEKRLTEARDKLQTAENTRREADIKERALEQDAAAAREQRAGAGARLEAAQLRKDEIEAQILNETGSDPEALGRRLKEEAIATPADAAGAESLLSGLERERDQLGAVNLRAEEEAGEYQDRLETLSRERLDLTTAIAKLRDGIDELNAEGRERLLAAFEIINEHFKALFVALFGGGSAELRLVESDDPLEAGLEIFACPPGKRLSTMSLMSGGEQALTATALIFGVFLANPAPVCVLDEVDAPLDDANVDRYCKLLDEMRTRTNTRFIAITHNPVTMARMDRLFGVTMAERGVSQLVSVDLNQAEALVAD</sequence>
<feature type="compositionally biased region" description="Basic and acidic residues" evidence="8">
    <location>
        <begin position="795"/>
        <end position="815"/>
    </location>
</feature>
<keyword evidence="5 7" id="KW-0175">Coiled coil</keyword>
<feature type="coiled-coil region" evidence="7">
    <location>
        <begin position="251"/>
        <end position="499"/>
    </location>
</feature>
<dbReference type="InterPro" id="IPR024704">
    <property type="entry name" value="SMC"/>
</dbReference>
<feature type="domain" description="RecF/RecN/SMC N-terminal" evidence="9">
    <location>
        <begin position="4"/>
        <end position="1137"/>
    </location>
</feature>
<comment type="caution">
    <text evidence="10">The sequence shown here is derived from an EMBL/GenBank/DDBJ whole genome shotgun (WGS) entry which is preliminary data.</text>
</comment>
<keyword evidence="2 7" id="KW-0963">Cytoplasm</keyword>
<evidence type="ECO:0000256" key="6">
    <source>
        <dbReference type="ARBA" id="ARBA00023125"/>
    </source>
</evidence>
<dbReference type="HAMAP" id="MF_01894">
    <property type="entry name" value="Smc_prok"/>
    <property type="match status" value="1"/>
</dbReference>
<comment type="subcellular location">
    <subcellularLocation>
        <location evidence="1 7">Cytoplasm</location>
    </subcellularLocation>
</comment>
<dbReference type="GO" id="GO:0016887">
    <property type="term" value="F:ATP hydrolysis activity"/>
    <property type="evidence" value="ECO:0007669"/>
    <property type="project" value="InterPro"/>
</dbReference>
<dbReference type="Gene3D" id="3.40.50.300">
    <property type="entry name" value="P-loop containing nucleotide triphosphate hydrolases"/>
    <property type="match status" value="2"/>
</dbReference>
<dbReference type="FunFam" id="3.40.50.300:FF:000901">
    <property type="entry name" value="Chromosome partition protein Smc"/>
    <property type="match status" value="1"/>
</dbReference>
<dbReference type="Proteomes" id="UP000662572">
    <property type="component" value="Unassembled WGS sequence"/>
</dbReference>
<dbReference type="PANTHER" id="PTHR43977">
    <property type="entry name" value="STRUCTURAL MAINTENANCE OF CHROMOSOMES PROTEIN 3"/>
    <property type="match status" value="1"/>
</dbReference>
<dbReference type="GO" id="GO:0006260">
    <property type="term" value="P:DNA replication"/>
    <property type="evidence" value="ECO:0007669"/>
    <property type="project" value="UniProtKB-UniRule"/>
</dbReference>
<name>A0A918QAS1_9CAUL</name>
<dbReference type="RefSeq" id="WP_189486901.1">
    <property type="nucleotide sequence ID" value="NZ_BMZB01000003.1"/>
</dbReference>
<proteinExistence type="inferred from homology"/>
<organism evidence="10 11">
    <name type="scientific">Asticcacaulis endophyticus</name>
    <dbReference type="NCBI Taxonomy" id="1395890"/>
    <lineage>
        <taxon>Bacteria</taxon>
        <taxon>Pseudomonadati</taxon>
        <taxon>Pseudomonadota</taxon>
        <taxon>Alphaproteobacteria</taxon>
        <taxon>Caulobacterales</taxon>
        <taxon>Caulobacteraceae</taxon>
        <taxon>Asticcacaulis</taxon>
    </lineage>
</organism>
<dbReference type="InterPro" id="IPR027417">
    <property type="entry name" value="P-loop_NTPase"/>
</dbReference>
<comment type="subunit">
    <text evidence="7">Homodimer.</text>
</comment>
<gene>
    <name evidence="7 10" type="primary">smc</name>
    <name evidence="10" type="ORF">GCM10011273_24310</name>
</gene>
<dbReference type="AlphaFoldDB" id="A0A918QAS1"/>
<feature type="region of interest" description="Disordered" evidence="8">
    <location>
        <begin position="732"/>
        <end position="757"/>
    </location>
</feature>
<dbReference type="NCBIfam" id="TIGR02168">
    <property type="entry name" value="SMC_prok_B"/>
    <property type="match status" value="1"/>
</dbReference>
<dbReference type="InterPro" id="IPR003395">
    <property type="entry name" value="RecF/RecN/SMC_N"/>
</dbReference>
<evidence type="ECO:0000313" key="10">
    <source>
        <dbReference type="EMBL" id="GGZ37091.1"/>
    </source>
</evidence>
<evidence type="ECO:0000313" key="11">
    <source>
        <dbReference type="Proteomes" id="UP000662572"/>
    </source>
</evidence>
<reference evidence="10" key="2">
    <citation type="submission" date="2020-09" db="EMBL/GenBank/DDBJ databases">
        <authorList>
            <person name="Sun Q."/>
            <person name="Kim S."/>
        </authorList>
    </citation>
    <scope>NUCLEOTIDE SEQUENCE</scope>
    <source>
        <strain evidence="10">KCTC 32296</strain>
    </source>
</reference>
<evidence type="ECO:0000256" key="2">
    <source>
        <dbReference type="ARBA" id="ARBA00022490"/>
    </source>
</evidence>
<dbReference type="PIRSF" id="PIRSF005719">
    <property type="entry name" value="SMC"/>
    <property type="match status" value="1"/>
</dbReference>
<protein>
    <recommendedName>
        <fullName evidence="7">Chromosome partition protein Smc</fullName>
    </recommendedName>
</protein>
<evidence type="ECO:0000256" key="1">
    <source>
        <dbReference type="ARBA" id="ARBA00004496"/>
    </source>
</evidence>
<comment type="domain">
    <text evidence="7">Contains large globular domains required for ATP hydrolysis at each terminus and a third globular domain forming a flexible hinge near the middle of the molecule. These domains are separated by coiled-coil structures.</text>
</comment>
<dbReference type="EMBL" id="BMZB01000003">
    <property type="protein sequence ID" value="GGZ37091.1"/>
    <property type="molecule type" value="Genomic_DNA"/>
</dbReference>
<feature type="region of interest" description="Disordered" evidence="8">
    <location>
        <begin position="795"/>
        <end position="825"/>
    </location>
</feature>
<evidence type="ECO:0000256" key="3">
    <source>
        <dbReference type="ARBA" id="ARBA00022741"/>
    </source>
</evidence>
<dbReference type="SUPFAM" id="SSF52540">
    <property type="entry name" value="P-loop containing nucleoside triphosphate hydrolases"/>
    <property type="match status" value="1"/>
</dbReference>
<accession>A0A918QAS1</accession>
<feature type="binding site" evidence="7">
    <location>
        <begin position="32"/>
        <end position="39"/>
    </location>
    <ligand>
        <name>ATP</name>
        <dbReference type="ChEBI" id="CHEBI:30616"/>
    </ligand>
</feature>
<keyword evidence="6 7" id="KW-0238">DNA-binding</keyword>
<dbReference type="GO" id="GO:0005737">
    <property type="term" value="C:cytoplasm"/>
    <property type="evidence" value="ECO:0007669"/>
    <property type="project" value="UniProtKB-SubCell"/>
</dbReference>
<feature type="coiled-coil region" evidence="7">
    <location>
        <begin position="937"/>
        <end position="992"/>
    </location>
</feature>
<reference evidence="10" key="1">
    <citation type="journal article" date="2014" name="Int. J. Syst. Evol. Microbiol.">
        <title>Complete genome sequence of Corynebacterium casei LMG S-19264T (=DSM 44701T), isolated from a smear-ripened cheese.</title>
        <authorList>
            <consortium name="US DOE Joint Genome Institute (JGI-PGF)"/>
            <person name="Walter F."/>
            <person name="Albersmeier A."/>
            <person name="Kalinowski J."/>
            <person name="Ruckert C."/>
        </authorList>
    </citation>
    <scope>NUCLEOTIDE SEQUENCE</scope>
    <source>
        <strain evidence="10">KCTC 32296</strain>
    </source>
</reference>
<feature type="compositionally biased region" description="Polar residues" evidence="8">
    <location>
        <begin position="738"/>
        <end position="754"/>
    </location>
</feature>
<evidence type="ECO:0000256" key="8">
    <source>
        <dbReference type="SAM" id="MobiDB-lite"/>
    </source>
</evidence>
<evidence type="ECO:0000256" key="4">
    <source>
        <dbReference type="ARBA" id="ARBA00022840"/>
    </source>
</evidence>
<keyword evidence="11" id="KW-1185">Reference proteome</keyword>
<dbReference type="GO" id="GO:0030261">
    <property type="term" value="P:chromosome condensation"/>
    <property type="evidence" value="ECO:0007669"/>
    <property type="project" value="InterPro"/>
</dbReference>
<evidence type="ECO:0000256" key="5">
    <source>
        <dbReference type="ARBA" id="ARBA00023054"/>
    </source>
</evidence>
<dbReference type="GO" id="GO:0007059">
    <property type="term" value="P:chromosome segregation"/>
    <property type="evidence" value="ECO:0007669"/>
    <property type="project" value="UniProtKB-UniRule"/>
</dbReference>
<comment type="function">
    <text evidence="7">Required for chromosome condensation and partitioning.</text>
</comment>
<dbReference type="GO" id="GO:0003677">
    <property type="term" value="F:DNA binding"/>
    <property type="evidence" value="ECO:0007669"/>
    <property type="project" value="UniProtKB-UniRule"/>
</dbReference>
<feature type="coiled-coil region" evidence="7">
    <location>
        <begin position="177"/>
        <end position="221"/>
    </location>
</feature>
<keyword evidence="3 7" id="KW-0547">Nucleotide-binding</keyword>
<dbReference type="GO" id="GO:0007062">
    <property type="term" value="P:sister chromatid cohesion"/>
    <property type="evidence" value="ECO:0007669"/>
    <property type="project" value="InterPro"/>
</dbReference>